<accession>A0A931FI40</accession>
<name>A0A931FI40_9ACTN</name>
<keyword evidence="1" id="KW-0812">Transmembrane</keyword>
<feature type="transmembrane region" description="Helical" evidence="1">
    <location>
        <begin position="280"/>
        <end position="300"/>
    </location>
</feature>
<sequence>MSGLVELLPGLRLDPVSGPRPHTLATDPADELAERFGEIAATAVHPLEVVAAIEADGLTDSQIQQRYGRRDAFELGEELFSRAHGEAGDAGADAAVPNTRNAANAASATDAARAAKVSKNLPSRFRSVGASAWDVSAPRCALRGVLFALPGLAYLLYRPPHGLDGSIGAALLLSWGWSQAVAHLAYLRRGQEDQVGAAAFLLLGGAAGVVLAPLAASVMPGATAPTVAYAAGQALYFAAATALLVLGRERLLLRALTPVVLGAVWVVVSRRLGGAPPRWAGAGLILLALALALTAGWQETVPTLRSGRADHARVRVSRSEWWQAAGAGVFGLGVAVLTLAQIGSTTLALTLSMGGAEWFLARCRATTELALSRTGSKRRFHRLVLSALVRCLCGYLVLVAALVAATALLWPEAGGPGLVALAALAAAIWSAQLLQSLGLLGRATIAVATAGAAVVVARAAGVPAGAAQSTVSAVAALVLLLATAQAVGTATRHR</sequence>
<reference evidence="2" key="1">
    <citation type="submission" date="2020-11" db="EMBL/GenBank/DDBJ databases">
        <title>Isolation and identification of active actinomycetes.</title>
        <authorList>
            <person name="Yu B."/>
        </authorList>
    </citation>
    <scope>NUCLEOTIDE SEQUENCE</scope>
    <source>
        <strain evidence="2">NEAU-YB345</strain>
    </source>
</reference>
<keyword evidence="1" id="KW-0472">Membrane</keyword>
<feature type="transmembrane region" description="Helical" evidence="1">
    <location>
        <begin position="383"/>
        <end position="410"/>
    </location>
</feature>
<organism evidence="2 3">
    <name type="scientific">Streptacidiphilus fuscans</name>
    <dbReference type="NCBI Taxonomy" id="2789292"/>
    <lineage>
        <taxon>Bacteria</taxon>
        <taxon>Bacillati</taxon>
        <taxon>Actinomycetota</taxon>
        <taxon>Actinomycetes</taxon>
        <taxon>Kitasatosporales</taxon>
        <taxon>Streptomycetaceae</taxon>
        <taxon>Streptacidiphilus</taxon>
    </lineage>
</organism>
<feature type="transmembrane region" description="Helical" evidence="1">
    <location>
        <begin position="169"/>
        <end position="187"/>
    </location>
</feature>
<evidence type="ECO:0000313" key="3">
    <source>
        <dbReference type="Proteomes" id="UP000657385"/>
    </source>
</evidence>
<keyword evidence="1" id="KW-1133">Transmembrane helix</keyword>
<evidence type="ECO:0000256" key="1">
    <source>
        <dbReference type="SAM" id="Phobius"/>
    </source>
</evidence>
<proteinExistence type="predicted"/>
<feature type="transmembrane region" description="Helical" evidence="1">
    <location>
        <begin position="439"/>
        <end position="460"/>
    </location>
</feature>
<comment type="caution">
    <text evidence="2">The sequence shown here is derived from an EMBL/GenBank/DDBJ whole genome shotgun (WGS) entry which is preliminary data.</text>
</comment>
<dbReference type="RefSeq" id="WP_196197654.1">
    <property type="nucleotide sequence ID" value="NZ_JADPRT010000016.1"/>
</dbReference>
<feature type="transmembrane region" description="Helical" evidence="1">
    <location>
        <begin position="321"/>
        <end position="340"/>
    </location>
</feature>
<feature type="transmembrane region" description="Helical" evidence="1">
    <location>
        <begin position="416"/>
        <end position="434"/>
    </location>
</feature>
<evidence type="ECO:0000313" key="2">
    <source>
        <dbReference type="EMBL" id="MBF9072501.1"/>
    </source>
</evidence>
<dbReference type="AlphaFoldDB" id="A0A931FI40"/>
<feature type="transmembrane region" description="Helical" evidence="1">
    <location>
        <begin position="466"/>
        <end position="488"/>
    </location>
</feature>
<gene>
    <name evidence="2" type="ORF">I2501_31220</name>
</gene>
<keyword evidence="3" id="KW-1185">Reference proteome</keyword>
<protein>
    <submittedName>
        <fullName evidence="2">Uncharacterized protein</fullName>
    </submittedName>
</protein>
<feature type="transmembrane region" description="Helical" evidence="1">
    <location>
        <begin position="226"/>
        <end position="246"/>
    </location>
</feature>
<feature type="transmembrane region" description="Helical" evidence="1">
    <location>
        <begin position="199"/>
        <end position="220"/>
    </location>
</feature>
<dbReference type="EMBL" id="JADPRT010000016">
    <property type="protein sequence ID" value="MBF9072501.1"/>
    <property type="molecule type" value="Genomic_DNA"/>
</dbReference>
<dbReference type="Proteomes" id="UP000657385">
    <property type="component" value="Unassembled WGS sequence"/>
</dbReference>